<comment type="caution">
    <text evidence="1">The sequence shown here is derived from an EMBL/GenBank/DDBJ whole genome shotgun (WGS) entry which is preliminary data.</text>
</comment>
<dbReference type="AlphaFoldDB" id="W1XU78"/>
<organism evidence="1">
    <name type="scientific">human gut metagenome</name>
    <dbReference type="NCBI Taxonomy" id="408170"/>
    <lineage>
        <taxon>unclassified sequences</taxon>
        <taxon>metagenomes</taxon>
        <taxon>organismal metagenomes</taxon>
    </lineage>
</organism>
<reference evidence="1" key="1">
    <citation type="submission" date="2013-12" db="EMBL/GenBank/DDBJ databases">
        <title>A Varibaculum cambriense genome reconstructed from a premature infant gut community with otherwise low bacterial novelty that shifts toward anaerobic metabolism during the third week of life.</title>
        <authorList>
            <person name="Brown C.T."/>
            <person name="Sharon I."/>
            <person name="Thomas B.C."/>
            <person name="Castelle C.J."/>
            <person name="Morowitz M.J."/>
            <person name="Banfield J.F."/>
        </authorList>
    </citation>
    <scope>NUCLEOTIDE SEQUENCE</scope>
</reference>
<dbReference type="Gene3D" id="3.40.50.20">
    <property type="match status" value="1"/>
</dbReference>
<gene>
    <name evidence="1" type="ORF">Q604_UNBC13112G0001</name>
</gene>
<dbReference type="GO" id="GO:0016874">
    <property type="term" value="F:ligase activity"/>
    <property type="evidence" value="ECO:0007669"/>
    <property type="project" value="UniProtKB-KW"/>
</dbReference>
<feature type="non-terminal residue" evidence="1">
    <location>
        <position position="34"/>
    </location>
</feature>
<protein>
    <submittedName>
        <fullName evidence="1">D-alanine-D-alanine ligase</fullName>
    </submittedName>
</protein>
<proteinExistence type="predicted"/>
<accession>W1XU78</accession>
<dbReference type="EMBL" id="AZMM01013112">
    <property type="protein sequence ID" value="ETJ32429.1"/>
    <property type="molecule type" value="Genomic_DNA"/>
</dbReference>
<sequence>MKDRKIIVLMGGPSKEAEVSRRTGAAIAEALESK</sequence>
<dbReference type="InterPro" id="IPR016185">
    <property type="entry name" value="PreATP-grasp_dom_sf"/>
</dbReference>
<name>W1XU78_9ZZZZ</name>
<keyword evidence="1" id="KW-0436">Ligase</keyword>
<evidence type="ECO:0000313" key="1">
    <source>
        <dbReference type="EMBL" id="ETJ32429.1"/>
    </source>
</evidence>
<dbReference type="SUPFAM" id="SSF52440">
    <property type="entry name" value="PreATP-grasp domain"/>
    <property type="match status" value="1"/>
</dbReference>